<dbReference type="AlphaFoldDB" id="A0A562UQB7"/>
<dbReference type="Gene3D" id="3.90.470.20">
    <property type="entry name" value="4'-phosphopantetheinyl transferase domain"/>
    <property type="match status" value="2"/>
</dbReference>
<comment type="similarity">
    <text evidence="1">Belongs to the P-Pant transferase superfamily. Gsp/Sfp/HetI/AcpT family.</text>
</comment>
<proteinExistence type="inferred from homology"/>
<dbReference type="GO" id="GO:0019878">
    <property type="term" value="P:lysine biosynthetic process via aminoadipic acid"/>
    <property type="evidence" value="ECO:0007669"/>
    <property type="project" value="TreeGrafter"/>
</dbReference>
<gene>
    <name evidence="4" type="ORF">LX16_4977</name>
</gene>
<dbReference type="PANTHER" id="PTHR12215:SF10">
    <property type="entry name" value="L-AMINOADIPATE-SEMIALDEHYDE DEHYDROGENASE-PHOSPHOPANTETHEINYL TRANSFERASE"/>
    <property type="match status" value="1"/>
</dbReference>
<feature type="domain" description="4'-phosphopantetheinyl transferase" evidence="3">
    <location>
        <begin position="116"/>
        <end position="194"/>
    </location>
</feature>
<dbReference type="GO" id="GO:0008897">
    <property type="term" value="F:holo-[acyl-carrier-protein] synthase activity"/>
    <property type="evidence" value="ECO:0007669"/>
    <property type="project" value="InterPro"/>
</dbReference>
<evidence type="ECO:0000313" key="5">
    <source>
        <dbReference type="Proteomes" id="UP000321617"/>
    </source>
</evidence>
<dbReference type="InterPro" id="IPR037143">
    <property type="entry name" value="4-PPantetheinyl_Trfase_dom_sf"/>
</dbReference>
<evidence type="ECO:0000256" key="2">
    <source>
        <dbReference type="ARBA" id="ARBA00022679"/>
    </source>
</evidence>
<dbReference type="Proteomes" id="UP000321617">
    <property type="component" value="Unassembled WGS sequence"/>
</dbReference>
<protein>
    <submittedName>
        <fullName evidence="4">4'-phosphopantetheinyl transferase</fullName>
    </submittedName>
</protein>
<keyword evidence="2 4" id="KW-0808">Transferase</keyword>
<sequence>MLSAMSTPIPLGECHVWSASPRPLPGVERWLAPEEGERRAAYRRDADRDRFTVGCVVTRVVLAAHLGVSPGEVPLRRDCRCGRPHGRPRLTVPGPCVSVSHSGGLVLVAVSTAGEVGVDVQECTPDPGVPVEAVMSAREAAGFRMTPPRARTAGFYTVWARKEAVLKATGDGLTVPMPHAEVTRPDRAAGVLRLAHRPDLPVGLWDLPVPPGYAGAVALLRPTPVPVEMRDADALLDRYVTPAG</sequence>
<dbReference type="Pfam" id="PF01648">
    <property type="entry name" value="ACPS"/>
    <property type="match status" value="1"/>
</dbReference>
<accession>A0A562UQB7</accession>
<name>A0A562UQB7_9ACTN</name>
<dbReference type="PANTHER" id="PTHR12215">
    <property type="entry name" value="PHOSPHOPANTETHEINE TRANSFERASE"/>
    <property type="match status" value="1"/>
</dbReference>
<dbReference type="InterPro" id="IPR008278">
    <property type="entry name" value="4-PPantetheinyl_Trfase_dom"/>
</dbReference>
<dbReference type="SUPFAM" id="SSF56214">
    <property type="entry name" value="4'-phosphopantetheinyl transferase"/>
    <property type="match status" value="2"/>
</dbReference>
<evidence type="ECO:0000259" key="3">
    <source>
        <dbReference type="Pfam" id="PF01648"/>
    </source>
</evidence>
<dbReference type="GO" id="GO:0000287">
    <property type="term" value="F:magnesium ion binding"/>
    <property type="evidence" value="ECO:0007669"/>
    <property type="project" value="InterPro"/>
</dbReference>
<keyword evidence="5" id="KW-1185">Reference proteome</keyword>
<evidence type="ECO:0000313" key="4">
    <source>
        <dbReference type="EMBL" id="TWJ07813.1"/>
    </source>
</evidence>
<comment type="caution">
    <text evidence="4">The sequence shown here is derived from an EMBL/GenBank/DDBJ whole genome shotgun (WGS) entry which is preliminary data.</text>
</comment>
<evidence type="ECO:0000256" key="1">
    <source>
        <dbReference type="ARBA" id="ARBA00010990"/>
    </source>
</evidence>
<organism evidence="4 5">
    <name type="scientific">Stackebrandtia albiflava</name>
    <dbReference type="NCBI Taxonomy" id="406432"/>
    <lineage>
        <taxon>Bacteria</taxon>
        <taxon>Bacillati</taxon>
        <taxon>Actinomycetota</taxon>
        <taxon>Actinomycetes</taxon>
        <taxon>Glycomycetales</taxon>
        <taxon>Glycomycetaceae</taxon>
        <taxon>Stackebrandtia</taxon>
    </lineage>
</organism>
<dbReference type="InterPro" id="IPR050559">
    <property type="entry name" value="P-Pant_transferase_sf"/>
</dbReference>
<reference evidence="4 5" key="1">
    <citation type="journal article" date="2013" name="Stand. Genomic Sci.">
        <title>Genomic Encyclopedia of Type Strains, Phase I: The one thousand microbial genomes (KMG-I) project.</title>
        <authorList>
            <person name="Kyrpides N.C."/>
            <person name="Woyke T."/>
            <person name="Eisen J.A."/>
            <person name="Garrity G."/>
            <person name="Lilburn T.G."/>
            <person name="Beck B.J."/>
            <person name="Whitman W.B."/>
            <person name="Hugenholtz P."/>
            <person name="Klenk H.P."/>
        </authorList>
    </citation>
    <scope>NUCLEOTIDE SEQUENCE [LARGE SCALE GENOMIC DNA]</scope>
    <source>
        <strain evidence="4 5">DSM 45044</strain>
    </source>
</reference>
<dbReference type="GO" id="GO:0005829">
    <property type="term" value="C:cytosol"/>
    <property type="evidence" value="ECO:0007669"/>
    <property type="project" value="TreeGrafter"/>
</dbReference>
<dbReference type="EMBL" id="VLLL01000010">
    <property type="protein sequence ID" value="TWJ07813.1"/>
    <property type="molecule type" value="Genomic_DNA"/>
</dbReference>